<dbReference type="Pfam" id="PF10348">
    <property type="entry name" value="DUF2427"/>
    <property type="match status" value="1"/>
</dbReference>
<dbReference type="PANTHER" id="PTHR31685:SF3">
    <property type="entry name" value="INTEGRAL MEMBRANE PROTEIN (AFU_ORTHOLOGUE AFUA_6G12730)"/>
    <property type="match status" value="1"/>
</dbReference>
<feature type="transmembrane region" description="Helical" evidence="2">
    <location>
        <begin position="622"/>
        <end position="643"/>
    </location>
</feature>
<feature type="transmembrane region" description="Helical" evidence="2">
    <location>
        <begin position="175"/>
        <end position="197"/>
    </location>
</feature>
<gene>
    <name evidence="4" type="ORF">BD310DRAFT_915410</name>
</gene>
<dbReference type="AlphaFoldDB" id="A0A4V2K9J7"/>
<evidence type="ECO:0000256" key="3">
    <source>
        <dbReference type="SAM" id="SignalP"/>
    </source>
</evidence>
<evidence type="ECO:0000256" key="1">
    <source>
        <dbReference type="SAM" id="MobiDB-lite"/>
    </source>
</evidence>
<keyword evidence="5" id="KW-1185">Reference proteome</keyword>
<dbReference type="InterPro" id="IPR018827">
    <property type="entry name" value="YTP1_C"/>
</dbReference>
<accession>A0A4V2K9J7</accession>
<dbReference type="Proteomes" id="UP000292082">
    <property type="component" value="Unassembled WGS sequence"/>
</dbReference>
<organism evidence="4 5">
    <name type="scientific">Dichomitus squalens</name>
    <dbReference type="NCBI Taxonomy" id="114155"/>
    <lineage>
        <taxon>Eukaryota</taxon>
        <taxon>Fungi</taxon>
        <taxon>Dikarya</taxon>
        <taxon>Basidiomycota</taxon>
        <taxon>Agaricomycotina</taxon>
        <taxon>Agaricomycetes</taxon>
        <taxon>Polyporales</taxon>
        <taxon>Polyporaceae</taxon>
        <taxon>Dichomitus</taxon>
    </lineage>
</organism>
<feature type="transmembrane region" description="Helical" evidence="2">
    <location>
        <begin position="585"/>
        <end position="602"/>
    </location>
</feature>
<keyword evidence="3" id="KW-0732">Signal</keyword>
<keyword evidence="2" id="KW-1133">Transmembrane helix</keyword>
<keyword evidence="2" id="KW-0472">Membrane</keyword>
<dbReference type="PANTHER" id="PTHR31685">
    <property type="entry name" value="INTEGRAL MEMBRANE PROTEIN (AFU_ORTHOLOGUE AFUA_6G12730)-RELATED"/>
    <property type="match status" value="1"/>
</dbReference>
<dbReference type="Pfam" id="PF10355">
    <property type="entry name" value="Ytp1"/>
    <property type="match status" value="1"/>
</dbReference>
<evidence type="ECO:0000256" key="2">
    <source>
        <dbReference type="SAM" id="Phobius"/>
    </source>
</evidence>
<evidence type="ECO:0000313" key="4">
    <source>
        <dbReference type="EMBL" id="TBU64128.1"/>
    </source>
</evidence>
<keyword evidence="2" id="KW-0812">Transmembrane</keyword>
<feature type="transmembrane region" description="Helical" evidence="2">
    <location>
        <begin position="107"/>
        <end position="128"/>
    </location>
</feature>
<feature type="region of interest" description="Disordered" evidence="1">
    <location>
        <begin position="292"/>
        <end position="330"/>
    </location>
</feature>
<name>A0A4V2K9J7_9APHY</name>
<feature type="compositionally biased region" description="Basic and acidic residues" evidence="1">
    <location>
        <begin position="320"/>
        <end position="329"/>
    </location>
</feature>
<protein>
    <submittedName>
        <fullName evidence="4">Uncharacterized protein</fullName>
    </submittedName>
</protein>
<sequence length="661" mass="73027">MRIHRVHSVALLIPALAAALAAATALPSSPSDTRSLGHVSPLSEQAERLLVSRDGDHGHGGHSHHAAPVVQLNETEVYMTHGTTPPSYYWHDIMEPPQDGERYPGLMGLHALSMSLAFFGALPIGIALRSVKHAWHGVTVIVFYGLVAVGLSSSALYRKLTPDLYEGSKHGSQGYFFLFCAVSLSALDLLSLVVRLVTYVRSIVRGEDRFAIKAFWNVVVLDRDQELSGADAEYTNLVADDPEELQEAELKAKDVDEESTDAEPLHVRRARIVEPIQTSFDSHEPTAQWAESVHRHARRPSYPRSAGSERTLFGPHSPRRSNDSLDETGHVYPWQGKDKRAVLRFVGRAAFAVAERALVFAGFMQVITGIVIYTGGCRGNWGNGCLAHLIKGGIFWCYGLVTFARFLGAFSDIGWAWNRAPKHHGRYPTAEFVESLVVFLYGITNTWMERFGAHKGDPYTTKQMQHISIAVMFWFAGLVGMGIESKRIRRWLAAGATAAIPAERRSQEAVAEPPQYIASFNPFPALCIGITGAAMSAHFQTYIFQVQIHMLWGYLLCGFAVLRCLTYFFLWLGPPRSILPSRPPTEALASFLLACGGLEFMFSTEEVTIAAMRQGHDDVMMFLNVGVAITCLAFCWTLLVVAFKGWLKSPTQGTMNFHSSA</sequence>
<feature type="transmembrane region" description="Helical" evidence="2">
    <location>
        <begin position="427"/>
        <end position="444"/>
    </location>
</feature>
<feature type="transmembrane region" description="Helical" evidence="2">
    <location>
        <begin position="135"/>
        <end position="155"/>
    </location>
</feature>
<feature type="transmembrane region" description="Helical" evidence="2">
    <location>
        <begin position="393"/>
        <end position="415"/>
    </location>
</feature>
<dbReference type="InterPro" id="IPR018825">
    <property type="entry name" value="DUF2427"/>
</dbReference>
<feature type="signal peptide" evidence="3">
    <location>
        <begin position="1"/>
        <end position="25"/>
    </location>
</feature>
<feature type="transmembrane region" description="Helical" evidence="2">
    <location>
        <begin position="464"/>
        <end position="483"/>
    </location>
</feature>
<reference evidence="4 5" key="1">
    <citation type="submission" date="2019-01" db="EMBL/GenBank/DDBJ databases">
        <title>Draft genome sequences of three monokaryotic isolates of the white-rot basidiomycete fungus Dichomitus squalens.</title>
        <authorList>
            <consortium name="DOE Joint Genome Institute"/>
            <person name="Lopez S.C."/>
            <person name="Andreopoulos B."/>
            <person name="Pangilinan J."/>
            <person name="Lipzen A."/>
            <person name="Riley R."/>
            <person name="Ahrendt S."/>
            <person name="Ng V."/>
            <person name="Barry K."/>
            <person name="Daum C."/>
            <person name="Grigoriev I.V."/>
            <person name="Hilden K.S."/>
            <person name="Makela M.R."/>
            <person name="de Vries R.P."/>
        </authorList>
    </citation>
    <scope>NUCLEOTIDE SEQUENCE [LARGE SCALE GENOMIC DNA]</scope>
    <source>
        <strain evidence="4 5">CBS 464.89</strain>
    </source>
</reference>
<dbReference type="EMBL" id="ML145087">
    <property type="protein sequence ID" value="TBU64128.1"/>
    <property type="molecule type" value="Genomic_DNA"/>
</dbReference>
<proteinExistence type="predicted"/>
<feature type="chain" id="PRO_5043769761" evidence="3">
    <location>
        <begin position="26"/>
        <end position="661"/>
    </location>
</feature>
<dbReference type="STRING" id="114155.A0A4V2K9J7"/>
<feature type="transmembrane region" description="Helical" evidence="2">
    <location>
        <begin position="349"/>
        <end position="373"/>
    </location>
</feature>
<feature type="transmembrane region" description="Helical" evidence="2">
    <location>
        <begin position="551"/>
        <end position="573"/>
    </location>
</feature>
<evidence type="ECO:0000313" key="5">
    <source>
        <dbReference type="Proteomes" id="UP000292082"/>
    </source>
</evidence>